<evidence type="ECO:0000313" key="3">
    <source>
        <dbReference type="Proteomes" id="UP000706891"/>
    </source>
</evidence>
<sequence>MYYIKWRIRFWRTPCQIAGLKSFLRKEYANLYTIDLICHGVFSPKLMPLEVNYWENKLKGKIKNFRFRSKRVFKNQNGGMVNFDLTKKNKVIHIERFAKSSPSYRCFAYAGDNNSYNLRLFCYSCLFKAKSRYGDLTVGDPWFINDTCITNPILKSSNVIRTLYSVNTTKGIFLKKAIIPFLIEEKLSWNLSFCQPAVHATKRLIPPLREILYSKLDTTDYGELVEHLLNCDLDLAQKKFESKYKLYIIKTIIKKREFGIRKRLKKLWE</sequence>
<dbReference type="EMBL" id="JACJJG010000131">
    <property type="protein sequence ID" value="MBM6674802.1"/>
    <property type="molecule type" value="Genomic_DNA"/>
</dbReference>
<name>A0A939B8S8_9BACT</name>
<dbReference type="RefSeq" id="WP_205105883.1">
    <property type="nucleotide sequence ID" value="NZ_JACJJG010000131.1"/>
</dbReference>
<protein>
    <submittedName>
        <fullName evidence="2">Coenzyme F420 hydrogenase/dehydrogenase, beta subunit C-terminal domain</fullName>
    </submittedName>
</protein>
<feature type="domain" description="Coenzyme F420 hydrogenase/dehydrogenase beta subunit C-terminal" evidence="1">
    <location>
        <begin position="10"/>
        <end position="145"/>
    </location>
</feature>
<evidence type="ECO:0000313" key="2">
    <source>
        <dbReference type="EMBL" id="MBM6674802.1"/>
    </source>
</evidence>
<reference evidence="2" key="1">
    <citation type="submission" date="2020-08" db="EMBL/GenBank/DDBJ databases">
        <authorList>
            <person name="Cejkova D."/>
            <person name="Kubasova T."/>
            <person name="Jahodarova E."/>
            <person name="Rychlik I."/>
        </authorList>
    </citation>
    <scope>NUCLEOTIDE SEQUENCE</scope>
    <source>
        <strain evidence="2">An824</strain>
    </source>
</reference>
<evidence type="ECO:0000259" key="1">
    <source>
        <dbReference type="Pfam" id="PF04432"/>
    </source>
</evidence>
<dbReference type="InterPro" id="IPR007525">
    <property type="entry name" value="FrhB_FdhB_C"/>
</dbReference>
<accession>A0A939B8S8</accession>
<organism evidence="2 3">
    <name type="scientific">Marseilla massiliensis</name>
    <dbReference type="NCBI Taxonomy" id="1841864"/>
    <lineage>
        <taxon>Bacteria</taxon>
        <taxon>Pseudomonadati</taxon>
        <taxon>Bacteroidota</taxon>
        <taxon>Bacteroidia</taxon>
        <taxon>Bacteroidales</taxon>
        <taxon>Prevotellaceae</taxon>
        <taxon>Marseilla</taxon>
    </lineage>
</organism>
<gene>
    <name evidence="2" type="ORF">H6A34_13090</name>
</gene>
<reference evidence="2" key="2">
    <citation type="journal article" date="2021" name="Sci. Rep.">
        <title>The distribution of antibiotic resistance genes in chicken gut microbiota commensals.</title>
        <authorList>
            <person name="Juricova H."/>
            <person name="Matiasovicova J."/>
            <person name="Kubasova T."/>
            <person name="Cejkova D."/>
            <person name="Rychlik I."/>
        </authorList>
    </citation>
    <scope>NUCLEOTIDE SEQUENCE</scope>
    <source>
        <strain evidence="2">An824</strain>
    </source>
</reference>
<proteinExistence type="predicted"/>
<dbReference type="AlphaFoldDB" id="A0A939B8S8"/>
<keyword evidence="3" id="KW-1185">Reference proteome</keyword>
<dbReference type="Proteomes" id="UP000706891">
    <property type="component" value="Unassembled WGS sequence"/>
</dbReference>
<dbReference type="Pfam" id="PF04432">
    <property type="entry name" value="FrhB_FdhB_C"/>
    <property type="match status" value="1"/>
</dbReference>
<comment type="caution">
    <text evidence="2">The sequence shown here is derived from an EMBL/GenBank/DDBJ whole genome shotgun (WGS) entry which is preliminary data.</text>
</comment>